<proteinExistence type="predicted"/>
<dbReference type="Proteomes" id="UP000663823">
    <property type="component" value="Unassembled WGS sequence"/>
</dbReference>
<organism evidence="3 4">
    <name type="scientific">Rotaria sordida</name>
    <dbReference type="NCBI Taxonomy" id="392033"/>
    <lineage>
        <taxon>Eukaryota</taxon>
        <taxon>Metazoa</taxon>
        <taxon>Spiralia</taxon>
        <taxon>Gnathifera</taxon>
        <taxon>Rotifera</taxon>
        <taxon>Eurotatoria</taxon>
        <taxon>Bdelloidea</taxon>
        <taxon>Philodinida</taxon>
        <taxon>Philodinidae</taxon>
        <taxon>Rotaria</taxon>
    </lineage>
</organism>
<feature type="non-terminal residue" evidence="3">
    <location>
        <position position="1"/>
    </location>
</feature>
<dbReference type="Pfam" id="PF12455">
    <property type="entry name" value="Dynactin"/>
    <property type="match status" value="1"/>
</dbReference>
<feature type="domain" description="Dynein associated protein" evidence="1">
    <location>
        <begin position="1"/>
        <end position="43"/>
    </location>
</feature>
<dbReference type="InterPro" id="IPR022157">
    <property type="entry name" value="Dynactin"/>
</dbReference>
<evidence type="ECO:0000313" key="3">
    <source>
        <dbReference type="EMBL" id="CAF4213953.1"/>
    </source>
</evidence>
<reference evidence="3" key="1">
    <citation type="submission" date="2021-02" db="EMBL/GenBank/DDBJ databases">
        <authorList>
            <person name="Nowell W R."/>
        </authorList>
    </citation>
    <scope>NUCLEOTIDE SEQUENCE</scope>
</reference>
<dbReference type="EMBL" id="CAJOBE010017731">
    <property type="protein sequence ID" value="CAF4213953.1"/>
    <property type="molecule type" value="Genomic_DNA"/>
</dbReference>
<name>A0A820BZQ8_9BILA</name>
<gene>
    <name evidence="3" type="ORF">FNK824_LOCUS36915</name>
    <name evidence="2" type="ORF">OTI717_LOCUS36162</name>
</gene>
<comment type="caution">
    <text evidence="3">The sequence shown here is derived from an EMBL/GenBank/DDBJ whole genome shotgun (WGS) entry which is preliminary data.</text>
</comment>
<evidence type="ECO:0000259" key="1">
    <source>
        <dbReference type="Pfam" id="PF12455"/>
    </source>
</evidence>
<dbReference type="AlphaFoldDB" id="A0A820BZQ8"/>
<dbReference type="EMBL" id="CAJOAX010014947">
    <property type="protein sequence ID" value="CAF4149641.1"/>
    <property type="molecule type" value="Genomic_DNA"/>
</dbReference>
<accession>A0A820BZQ8</accession>
<evidence type="ECO:0000313" key="4">
    <source>
        <dbReference type="Proteomes" id="UP000663874"/>
    </source>
</evidence>
<evidence type="ECO:0000313" key="2">
    <source>
        <dbReference type="EMBL" id="CAF4149641.1"/>
    </source>
</evidence>
<protein>
    <recommendedName>
        <fullName evidence="1">Dynein associated protein domain-containing protein</fullName>
    </recommendedName>
</protein>
<sequence>FLPEQFLKRGADQDCILVLLLIHRLISKCDLLINEIQKKFPRIDQLNFDDVVK</sequence>
<dbReference type="Proteomes" id="UP000663874">
    <property type="component" value="Unassembled WGS sequence"/>
</dbReference>